<keyword evidence="2" id="KW-0732">Signal</keyword>
<proteinExistence type="predicted"/>
<sequence>MKRISAVMFCLSVALASYAQEGGKDTIEGRAGDNSVPAAVPNEPLLSNRVVPIDSVFSPRTPAVPIPTVKPDPALSYKMPVKKLTGENLAPMPGTEPLDLLDKKRITPPDSARSDSLKTLKQLIHPAR</sequence>
<dbReference type="EMBL" id="VNHX01000008">
    <property type="protein sequence ID" value="TYP95973.1"/>
    <property type="molecule type" value="Genomic_DNA"/>
</dbReference>
<feature type="region of interest" description="Disordered" evidence="1">
    <location>
        <begin position="86"/>
        <end position="128"/>
    </location>
</feature>
<dbReference type="RefSeq" id="WP_148908427.1">
    <property type="nucleotide sequence ID" value="NZ_VNHX01000008.1"/>
</dbReference>
<reference evidence="3 4" key="1">
    <citation type="submission" date="2019-07" db="EMBL/GenBank/DDBJ databases">
        <title>Genomic Encyclopedia of Archaeal and Bacterial Type Strains, Phase II (KMG-II): from individual species to whole genera.</title>
        <authorList>
            <person name="Goeker M."/>
        </authorList>
    </citation>
    <scope>NUCLEOTIDE SEQUENCE [LARGE SCALE GENOMIC DNA]</scope>
    <source>
        <strain evidence="3 4">DSM 18850</strain>
    </source>
</reference>
<evidence type="ECO:0000256" key="1">
    <source>
        <dbReference type="SAM" id="MobiDB-lite"/>
    </source>
</evidence>
<dbReference type="AlphaFoldDB" id="A0A5S5DJ25"/>
<evidence type="ECO:0000313" key="3">
    <source>
        <dbReference type="EMBL" id="TYP95973.1"/>
    </source>
</evidence>
<feature type="compositionally biased region" description="Basic and acidic residues" evidence="1">
    <location>
        <begin position="100"/>
        <end position="118"/>
    </location>
</feature>
<evidence type="ECO:0000256" key="2">
    <source>
        <dbReference type="SAM" id="SignalP"/>
    </source>
</evidence>
<dbReference type="OrthoDB" id="713303at2"/>
<feature type="chain" id="PRO_5024366093" evidence="2">
    <location>
        <begin position="20"/>
        <end position="128"/>
    </location>
</feature>
<name>A0A5S5DJ25_9SPHI</name>
<dbReference type="Proteomes" id="UP000325105">
    <property type="component" value="Unassembled WGS sequence"/>
</dbReference>
<keyword evidence="4" id="KW-1185">Reference proteome</keyword>
<accession>A0A5S5DJ25</accession>
<feature type="signal peptide" evidence="2">
    <location>
        <begin position="1"/>
        <end position="19"/>
    </location>
</feature>
<gene>
    <name evidence="3" type="ORF">BC792_10865</name>
</gene>
<comment type="caution">
    <text evidence="3">The sequence shown here is derived from an EMBL/GenBank/DDBJ whole genome shotgun (WGS) entry which is preliminary data.</text>
</comment>
<protein>
    <submittedName>
        <fullName evidence="3">Uncharacterized protein</fullName>
    </submittedName>
</protein>
<organism evidence="3 4">
    <name type="scientific">Sphingobacterium allocomposti</name>
    <dbReference type="NCBI Taxonomy" id="415956"/>
    <lineage>
        <taxon>Bacteria</taxon>
        <taxon>Pseudomonadati</taxon>
        <taxon>Bacteroidota</taxon>
        <taxon>Sphingobacteriia</taxon>
        <taxon>Sphingobacteriales</taxon>
        <taxon>Sphingobacteriaceae</taxon>
        <taxon>Sphingobacterium</taxon>
    </lineage>
</organism>
<evidence type="ECO:0000313" key="4">
    <source>
        <dbReference type="Proteomes" id="UP000325105"/>
    </source>
</evidence>